<evidence type="ECO:0000313" key="2">
    <source>
        <dbReference type="EnsemblPlants" id="OPUNC07G05150.1"/>
    </source>
</evidence>
<accession>A0A0E0LHW2</accession>
<proteinExistence type="predicted"/>
<feature type="region of interest" description="Disordered" evidence="1">
    <location>
        <begin position="1"/>
        <end position="60"/>
    </location>
</feature>
<sequence length="78" mass="8127">MRREVAVGQRPGAMMPQRRGEQDGGIVTVKKEGSEKGKTKGRGSAHLAGQPGSGTPSTGVGAWLGSRFILACQALEYS</sequence>
<dbReference type="Gramene" id="OPUNC07G05150.1">
    <property type="protein sequence ID" value="OPUNC07G05150.1"/>
    <property type="gene ID" value="OPUNC07G05150"/>
</dbReference>
<dbReference type="EnsemblPlants" id="OPUNC07G05150.1">
    <property type="protein sequence ID" value="OPUNC07G05150.1"/>
    <property type="gene ID" value="OPUNC07G05150"/>
</dbReference>
<feature type="compositionally biased region" description="Basic and acidic residues" evidence="1">
    <location>
        <begin position="29"/>
        <end position="38"/>
    </location>
</feature>
<name>A0A0E0LHW2_ORYPU</name>
<organism evidence="2">
    <name type="scientific">Oryza punctata</name>
    <name type="common">Red rice</name>
    <dbReference type="NCBI Taxonomy" id="4537"/>
    <lineage>
        <taxon>Eukaryota</taxon>
        <taxon>Viridiplantae</taxon>
        <taxon>Streptophyta</taxon>
        <taxon>Embryophyta</taxon>
        <taxon>Tracheophyta</taxon>
        <taxon>Spermatophyta</taxon>
        <taxon>Magnoliopsida</taxon>
        <taxon>Liliopsida</taxon>
        <taxon>Poales</taxon>
        <taxon>Poaceae</taxon>
        <taxon>BOP clade</taxon>
        <taxon>Oryzoideae</taxon>
        <taxon>Oryzeae</taxon>
        <taxon>Oryzinae</taxon>
        <taxon>Oryza</taxon>
    </lineage>
</organism>
<dbReference type="Proteomes" id="UP000026962">
    <property type="component" value="Chromosome 7"/>
</dbReference>
<evidence type="ECO:0000313" key="3">
    <source>
        <dbReference type="Proteomes" id="UP000026962"/>
    </source>
</evidence>
<protein>
    <submittedName>
        <fullName evidence="2">Uncharacterized protein</fullName>
    </submittedName>
</protein>
<dbReference type="HOGENOM" id="CLU_2626251_0_0_1"/>
<reference evidence="2" key="2">
    <citation type="submission" date="2018-05" db="EMBL/GenBank/DDBJ databases">
        <title>OpunRS2 (Oryza punctata Reference Sequence Version 2).</title>
        <authorList>
            <person name="Zhang J."/>
            <person name="Kudrna D."/>
            <person name="Lee S."/>
            <person name="Talag J."/>
            <person name="Welchert J."/>
            <person name="Wing R.A."/>
        </authorList>
    </citation>
    <scope>NUCLEOTIDE SEQUENCE [LARGE SCALE GENOMIC DNA]</scope>
</reference>
<reference evidence="2" key="1">
    <citation type="submission" date="2015-04" db="UniProtKB">
        <authorList>
            <consortium name="EnsemblPlants"/>
        </authorList>
    </citation>
    <scope>IDENTIFICATION</scope>
</reference>
<evidence type="ECO:0000256" key="1">
    <source>
        <dbReference type="SAM" id="MobiDB-lite"/>
    </source>
</evidence>
<keyword evidence="3" id="KW-1185">Reference proteome</keyword>
<dbReference type="AlphaFoldDB" id="A0A0E0LHW2"/>